<feature type="transmembrane region" description="Helical" evidence="1">
    <location>
        <begin position="150"/>
        <end position="168"/>
    </location>
</feature>
<dbReference type="EMBL" id="JBHSXL010000001">
    <property type="protein sequence ID" value="MFC6891170.1"/>
    <property type="molecule type" value="Genomic_DNA"/>
</dbReference>
<feature type="transmembrane region" description="Helical" evidence="1">
    <location>
        <begin position="21"/>
        <end position="43"/>
    </location>
</feature>
<feature type="transmembrane region" description="Helical" evidence="1">
    <location>
        <begin position="72"/>
        <end position="94"/>
    </location>
</feature>
<organism evidence="2 3">
    <name type="scientific">Halopenitus salinus</name>
    <dbReference type="NCBI Taxonomy" id="1198295"/>
    <lineage>
        <taxon>Archaea</taxon>
        <taxon>Methanobacteriati</taxon>
        <taxon>Methanobacteriota</taxon>
        <taxon>Stenosarchaea group</taxon>
        <taxon>Halobacteria</taxon>
        <taxon>Halobacteriales</taxon>
        <taxon>Haloferacaceae</taxon>
        <taxon>Halopenitus</taxon>
    </lineage>
</organism>
<dbReference type="Pfam" id="PF13197">
    <property type="entry name" value="DUF4013"/>
    <property type="match status" value="1"/>
</dbReference>
<name>A0ABD5UNT7_9EURY</name>
<keyword evidence="1" id="KW-0812">Transmembrane</keyword>
<reference evidence="2 3" key="1">
    <citation type="journal article" date="2019" name="Int. J. Syst. Evol. Microbiol.">
        <title>The Global Catalogue of Microorganisms (GCM) 10K type strain sequencing project: providing services to taxonomists for standard genome sequencing and annotation.</title>
        <authorList>
            <consortium name="The Broad Institute Genomics Platform"/>
            <consortium name="The Broad Institute Genome Sequencing Center for Infectious Disease"/>
            <person name="Wu L."/>
            <person name="Ma J."/>
        </authorList>
    </citation>
    <scope>NUCLEOTIDE SEQUENCE [LARGE SCALE GENOMIC DNA]</scope>
    <source>
        <strain evidence="2 3">SKJ47</strain>
    </source>
</reference>
<sequence>MIHDAISYPTSGDDWPIKIGILAGLSLFSWLIVPIFLVAGYYVRILETTAEGGSELPEWSDWGDLFVDGLKLVAVAVAYMLVPIVVAAISFFLLRDVSVALAGLLVFVVTATFYYLLPASLANHAAVGTLAAGFDVGTLARVLTSVEYAMAWLLALGIMVIGGIVAAIVSLVPILGWIAGPVIAATVYVAALHVYGIGYRNAVGGSAVL</sequence>
<feature type="transmembrane region" description="Helical" evidence="1">
    <location>
        <begin position="123"/>
        <end position="143"/>
    </location>
</feature>
<proteinExistence type="predicted"/>
<keyword evidence="3" id="KW-1185">Reference proteome</keyword>
<dbReference type="InterPro" id="IPR025098">
    <property type="entry name" value="DUF4013"/>
</dbReference>
<dbReference type="AlphaFoldDB" id="A0ABD5UNT7"/>
<feature type="transmembrane region" description="Helical" evidence="1">
    <location>
        <begin position="174"/>
        <end position="195"/>
    </location>
</feature>
<comment type="caution">
    <text evidence="2">The sequence shown here is derived from an EMBL/GenBank/DDBJ whole genome shotgun (WGS) entry which is preliminary data.</text>
</comment>
<dbReference type="Proteomes" id="UP001596296">
    <property type="component" value="Unassembled WGS sequence"/>
</dbReference>
<gene>
    <name evidence="2" type="ORF">ACFQE9_00775</name>
</gene>
<feature type="transmembrane region" description="Helical" evidence="1">
    <location>
        <begin position="99"/>
        <end position="117"/>
    </location>
</feature>
<keyword evidence="1" id="KW-0472">Membrane</keyword>
<accession>A0ABD5UNT7</accession>
<keyword evidence="1" id="KW-1133">Transmembrane helix</keyword>
<evidence type="ECO:0000313" key="2">
    <source>
        <dbReference type="EMBL" id="MFC6891170.1"/>
    </source>
</evidence>
<evidence type="ECO:0000256" key="1">
    <source>
        <dbReference type="SAM" id="Phobius"/>
    </source>
</evidence>
<protein>
    <submittedName>
        <fullName evidence="2">DUF4013 domain-containing protein</fullName>
    </submittedName>
</protein>
<evidence type="ECO:0000313" key="3">
    <source>
        <dbReference type="Proteomes" id="UP001596296"/>
    </source>
</evidence>
<dbReference type="RefSeq" id="WP_379739006.1">
    <property type="nucleotide sequence ID" value="NZ_JBHSVN010000001.1"/>
</dbReference>